<evidence type="ECO:0000313" key="2">
    <source>
        <dbReference type="Proteomes" id="UP000035489"/>
    </source>
</evidence>
<sequence length="248" mass="27356">MSLTRDEVGAISAFEAAVRLVDSALLHPGGPSDPAYQALVHRYQDDGQMQACVNDVARAKDIRVLSCEAPFGLLYVAEKDCRLTQSLSKIPRWSQASPLIRAAIAAGIPFVAACFYPTSDTVEDPKHLPPPRSTLEIAQDFVDACKSIATMESDDRPAEQLWRGILDIREVEPDPSGKTRSRKPDTVEGVIALAIALMVDWGYLKYMSTDDKRVYPTRKLPAAMRESIVPHFYAVAREYSQSQQESGS</sequence>
<keyword evidence="2" id="KW-1185">Reference proteome</keyword>
<reference evidence="1 2" key="1">
    <citation type="submission" date="2015-05" db="EMBL/GenBank/DDBJ databases">
        <title>Draft genome sequence of Microvirga vignae strain BR3299, a novel nitrogen fixing bacteria isolated from Brazil semi-aired region.</title>
        <authorList>
            <person name="Zilli J.E."/>
            <person name="Passos S.R."/>
            <person name="Leite J."/>
            <person name="Baldani J.I."/>
            <person name="Xavier G.R."/>
            <person name="Rumjaneck N.G."/>
            <person name="Simoes-Araujo J.L."/>
        </authorList>
    </citation>
    <scope>NUCLEOTIDE SEQUENCE [LARGE SCALE GENOMIC DNA]</scope>
    <source>
        <strain evidence="1 2">BR3299</strain>
    </source>
</reference>
<organism evidence="1 2">
    <name type="scientific">Microvirga vignae</name>
    <dbReference type="NCBI Taxonomy" id="1225564"/>
    <lineage>
        <taxon>Bacteria</taxon>
        <taxon>Pseudomonadati</taxon>
        <taxon>Pseudomonadota</taxon>
        <taxon>Alphaproteobacteria</taxon>
        <taxon>Hyphomicrobiales</taxon>
        <taxon>Methylobacteriaceae</taxon>
        <taxon>Microvirga</taxon>
    </lineage>
</organism>
<comment type="caution">
    <text evidence="1">The sequence shown here is derived from an EMBL/GenBank/DDBJ whole genome shotgun (WGS) entry which is preliminary data.</text>
</comment>
<dbReference type="AlphaFoldDB" id="A0A0H1RA15"/>
<dbReference type="RefSeq" id="WP_047190524.1">
    <property type="nucleotide sequence ID" value="NZ_LCYG01000047.1"/>
</dbReference>
<dbReference type="PATRIC" id="fig|1225564.3.peg.4884"/>
<protein>
    <submittedName>
        <fullName evidence="1">Uncharacterized protein</fullName>
    </submittedName>
</protein>
<dbReference type="STRING" id="1225564.AA309_18650"/>
<dbReference type="Proteomes" id="UP000035489">
    <property type="component" value="Unassembled WGS sequence"/>
</dbReference>
<gene>
    <name evidence="1" type="ORF">AA309_18650</name>
</gene>
<proteinExistence type="predicted"/>
<dbReference type="EMBL" id="LCYG01000047">
    <property type="protein sequence ID" value="KLK91711.1"/>
    <property type="molecule type" value="Genomic_DNA"/>
</dbReference>
<evidence type="ECO:0000313" key="1">
    <source>
        <dbReference type="EMBL" id="KLK91711.1"/>
    </source>
</evidence>
<name>A0A0H1RA15_9HYPH</name>
<dbReference type="OrthoDB" id="9818773at2"/>
<accession>A0A0H1RA15</accession>